<evidence type="ECO:0000256" key="4">
    <source>
        <dbReference type="RuleBase" id="RU003718"/>
    </source>
</evidence>
<evidence type="ECO:0000256" key="1">
    <source>
        <dbReference type="ARBA" id="ARBA00009995"/>
    </source>
</evidence>
<dbReference type="PROSITE" id="PS00375">
    <property type="entry name" value="UDPGT"/>
    <property type="match status" value="1"/>
</dbReference>
<feature type="region of interest" description="Disordered" evidence="6">
    <location>
        <begin position="1"/>
        <end position="23"/>
    </location>
</feature>
<dbReference type="Proteomes" id="UP000315295">
    <property type="component" value="Unassembled WGS sequence"/>
</dbReference>
<evidence type="ECO:0000256" key="5">
    <source>
        <dbReference type="RuleBase" id="RU362057"/>
    </source>
</evidence>
<feature type="compositionally biased region" description="Low complexity" evidence="6">
    <location>
        <begin position="8"/>
        <end position="21"/>
    </location>
</feature>
<evidence type="ECO:0000313" key="8">
    <source>
        <dbReference type="Proteomes" id="UP000315295"/>
    </source>
</evidence>
<dbReference type="EMBL" id="VIEB01000841">
    <property type="protein sequence ID" value="TQD79761.1"/>
    <property type="molecule type" value="Genomic_DNA"/>
</dbReference>
<evidence type="ECO:0000313" key="7">
    <source>
        <dbReference type="EMBL" id="TQD79761.1"/>
    </source>
</evidence>
<dbReference type="EC" id="2.4.1.-" evidence="5"/>
<evidence type="ECO:0000256" key="3">
    <source>
        <dbReference type="ARBA" id="ARBA00022679"/>
    </source>
</evidence>
<reference evidence="7 8" key="1">
    <citation type="journal article" date="2019" name="G3 (Bethesda)">
        <title>Sequencing of a Wild Apple (Malus baccata) Genome Unravels the Differences Between Cultivated and Wild Apple Species Regarding Disease Resistance and Cold Tolerance.</title>
        <authorList>
            <person name="Chen X."/>
        </authorList>
    </citation>
    <scope>NUCLEOTIDE SEQUENCE [LARGE SCALE GENOMIC DNA]</scope>
    <source>
        <strain evidence="8">cv. Shandingzi</strain>
        <tissue evidence="7">Leaves</tissue>
    </source>
</reference>
<dbReference type="CDD" id="cd03784">
    <property type="entry name" value="GT1_Gtf-like"/>
    <property type="match status" value="1"/>
</dbReference>
<dbReference type="SUPFAM" id="SSF53756">
    <property type="entry name" value="UDP-Glycosyltransferase/glycogen phosphorylase"/>
    <property type="match status" value="1"/>
</dbReference>
<evidence type="ECO:0000256" key="6">
    <source>
        <dbReference type="SAM" id="MobiDB-lite"/>
    </source>
</evidence>
<sequence length="482" mass="53182">MPCSEANLLSLSKPSSSIKMSDSGDLRVPHVALLPSAGMGHLTPFLRLAALLASHDVCVTFITPNPTVSLAESQSLTNFLMAFPQITRKQLHLLPLDESCANSEDPFYYHFELIRRSSHLLSPLLSSLSPPLSAMITDMSFTSTVLPITDSLGLPNYIFFTSSAKMLTLYVSFHTMLGPNHTIKDDLQVPGLGPIPKSRMPPPLLQESNNLLKTFFIENGKKMTESSGILVNTYEGIESETMAALNDGKVLRKLPSVISIGPLAPCFFETSQQLQWLNDQATGSVLYVSFGSRTAMSREQIRELGDGLVRSGCRFLWAVKDKKVDIEDDEKLTEVLGEELLERVKKNGLAVKNWLNQEEILSHPAIGGFLSHCGWNSLSEALWNGVRVLAWPQHGDQKVNADLVERIGLGTWDKSWGWGDRETVVKAEDIAQTVSEIMGNDLLKLQALHIRDEARRAVGDDGSSTKSLAALIDTWKKFQVLP</sequence>
<dbReference type="InterPro" id="IPR050481">
    <property type="entry name" value="UDP-glycosyltransf_plant"/>
</dbReference>
<comment type="caution">
    <text evidence="7">The sequence shown here is derived from an EMBL/GenBank/DDBJ whole genome shotgun (WGS) entry which is preliminary data.</text>
</comment>
<dbReference type="Pfam" id="PF00201">
    <property type="entry name" value="UDPGT"/>
    <property type="match status" value="1"/>
</dbReference>
<comment type="similarity">
    <text evidence="1 4">Belongs to the UDP-glycosyltransferase family.</text>
</comment>
<dbReference type="GO" id="GO:0035251">
    <property type="term" value="F:UDP-glucosyltransferase activity"/>
    <property type="evidence" value="ECO:0007669"/>
    <property type="project" value="InterPro"/>
</dbReference>
<keyword evidence="8" id="KW-1185">Reference proteome</keyword>
<accession>A0A540KZV3</accession>
<dbReference type="STRING" id="106549.A0A540KZV3"/>
<dbReference type="InterPro" id="IPR035595">
    <property type="entry name" value="UDP_glycos_trans_CS"/>
</dbReference>
<keyword evidence="3 4" id="KW-0808">Transferase</keyword>
<organism evidence="7 8">
    <name type="scientific">Malus baccata</name>
    <name type="common">Siberian crab apple</name>
    <name type="synonym">Pyrus baccata</name>
    <dbReference type="NCBI Taxonomy" id="106549"/>
    <lineage>
        <taxon>Eukaryota</taxon>
        <taxon>Viridiplantae</taxon>
        <taxon>Streptophyta</taxon>
        <taxon>Embryophyta</taxon>
        <taxon>Tracheophyta</taxon>
        <taxon>Spermatophyta</taxon>
        <taxon>Magnoliopsida</taxon>
        <taxon>eudicotyledons</taxon>
        <taxon>Gunneridae</taxon>
        <taxon>Pentapetalae</taxon>
        <taxon>rosids</taxon>
        <taxon>fabids</taxon>
        <taxon>Rosales</taxon>
        <taxon>Rosaceae</taxon>
        <taxon>Amygdaloideae</taxon>
        <taxon>Maleae</taxon>
        <taxon>Malus</taxon>
    </lineage>
</organism>
<keyword evidence="2 4" id="KW-0328">Glycosyltransferase</keyword>
<dbReference type="PANTHER" id="PTHR48048:SF76">
    <property type="entry name" value="UDP-GLYCOSYLTRANSFERASE 708D1-LIKE"/>
    <property type="match status" value="1"/>
</dbReference>
<proteinExistence type="inferred from homology"/>
<dbReference type="InterPro" id="IPR002213">
    <property type="entry name" value="UDP_glucos_trans"/>
</dbReference>
<dbReference type="AlphaFoldDB" id="A0A540KZV3"/>
<dbReference type="Gene3D" id="3.40.50.2000">
    <property type="entry name" value="Glycogen Phosphorylase B"/>
    <property type="match status" value="2"/>
</dbReference>
<gene>
    <name evidence="7" type="ORF">C1H46_034685</name>
</gene>
<name>A0A540KZV3_MALBA</name>
<dbReference type="PANTHER" id="PTHR48048">
    <property type="entry name" value="GLYCOSYLTRANSFERASE"/>
    <property type="match status" value="1"/>
</dbReference>
<dbReference type="FunFam" id="3.40.50.2000:FF:000060">
    <property type="entry name" value="Glycosyltransferase"/>
    <property type="match status" value="1"/>
</dbReference>
<protein>
    <recommendedName>
        <fullName evidence="5">Glycosyltransferase</fullName>
        <ecNumber evidence="5">2.4.1.-</ecNumber>
    </recommendedName>
</protein>
<evidence type="ECO:0000256" key="2">
    <source>
        <dbReference type="ARBA" id="ARBA00022676"/>
    </source>
</evidence>